<proteinExistence type="predicted"/>
<evidence type="ECO:0008006" key="3">
    <source>
        <dbReference type="Google" id="ProtNLM"/>
    </source>
</evidence>
<dbReference type="OrthoDB" id="2016287at2759"/>
<dbReference type="AlphaFoldDB" id="A0A225WEX6"/>
<evidence type="ECO:0000313" key="2">
    <source>
        <dbReference type="Proteomes" id="UP000198211"/>
    </source>
</evidence>
<comment type="caution">
    <text evidence="1">The sequence shown here is derived from an EMBL/GenBank/DDBJ whole genome shotgun (WGS) entry which is preliminary data.</text>
</comment>
<name>A0A225WEX6_9STRA</name>
<reference evidence="2" key="1">
    <citation type="submission" date="2017-03" db="EMBL/GenBank/DDBJ databases">
        <title>Phytopthora megakarya and P. palmivora, two closely related causual agents of cacao black pod achieved similar genome size and gene model numbers by different mechanisms.</title>
        <authorList>
            <person name="Ali S."/>
            <person name="Shao J."/>
            <person name="Larry D.J."/>
            <person name="Kronmiller B."/>
            <person name="Shen D."/>
            <person name="Strem M.D."/>
            <person name="Melnick R.L."/>
            <person name="Guiltinan M.J."/>
            <person name="Tyler B.M."/>
            <person name="Meinhardt L.W."/>
            <person name="Bailey B.A."/>
        </authorList>
    </citation>
    <scope>NUCLEOTIDE SEQUENCE [LARGE SCALE GENOMIC DNA]</scope>
    <source>
        <strain evidence="2">zdho120</strain>
    </source>
</reference>
<protein>
    <recommendedName>
        <fullName evidence="3">RNase H type-1 domain-containing protein</fullName>
    </recommendedName>
</protein>
<dbReference type="Proteomes" id="UP000198211">
    <property type="component" value="Unassembled WGS sequence"/>
</dbReference>
<evidence type="ECO:0000313" key="1">
    <source>
        <dbReference type="EMBL" id="OWZ15669.1"/>
    </source>
</evidence>
<organism evidence="1 2">
    <name type="scientific">Phytophthora megakarya</name>
    <dbReference type="NCBI Taxonomy" id="4795"/>
    <lineage>
        <taxon>Eukaryota</taxon>
        <taxon>Sar</taxon>
        <taxon>Stramenopiles</taxon>
        <taxon>Oomycota</taxon>
        <taxon>Peronosporomycetes</taxon>
        <taxon>Peronosporales</taxon>
        <taxon>Peronosporaceae</taxon>
        <taxon>Phytophthora</taxon>
    </lineage>
</organism>
<sequence>MTVNDAEYHGLIRGLKLALMKKIVTVTLIHVKREFNQAADYLTSKTFVLEESWELMTQTR</sequence>
<accession>A0A225WEX6</accession>
<gene>
    <name evidence="1" type="ORF">PHMEG_00010639</name>
</gene>
<dbReference type="EMBL" id="NBNE01001076">
    <property type="protein sequence ID" value="OWZ15669.1"/>
    <property type="molecule type" value="Genomic_DNA"/>
</dbReference>
<keyword evidence="2" id="KW-1185">Reference proteome</keyword>